<proteinExistence type="predicted"/>
<protein>
    <submittedName>
        <fullName evidence="1">Uncharacterized protein</fullName>
    </submittedName>
</protein>
<evidence type="ECO:0000313" key="2">
    <source>
        <dbReference type="Proteomes" id="UP001143856"/>
    </source>
</evidence>
<organism evidence="1 2">
    <name type="scientific">Xylaria curta</name>
    <dbReference type="NCBI Taxonomy" id="42375"/>
    <lineage>
        <taxon>Eukaryota</taxon>
        <taxon>Fungi</taxon>
        <taxon>Dikarya</taxon>
        <taxon>Ascomycota</taxon>
        <taxon>Pezizomycotina</taxon>
        <taxon>Sordariomycetes</taxon>
        <taxon>Xylariomycetidae</taxon>
        <taxon>Xylariales</taxon>
        <taxon>Xylariaceae</taxon>
        <taxon>Xylaria</taxon>
    </lineage>
</organism>
<sequence>MSDGRRVKFSPSPPPRGVLKHTEPNPRDSGVGSSSSDHTGSSGSLDERFTARDYNVQSSNVDALREALANVIKDLEHWKTRYSKKSNEQAETRKSLRNTETLYREECERTQTLRAEVASMEDRMEKQDVALGIANSKISELELNLTEWKDKYQELDNLYQDLRHPTSASMISGGSGEHSLGHSRSHRERDSAELTSRMKERINRDQPDTATSHASKSSRSSEATVSTKRTGHRTNTSTSDSSKPYIEKMPRASTSSLASPRQPGSYTLTTADRSSSRRHGTASTSRPGYREHGDYIPHPLPDRTR</sequence>
<dbReference type="EMBL" id="JAPDGR010001455">
    <property type="protein sequence ID" value="KAJ2982441.1"/>
    <property type="molecule type" value="Genomic_DNA"/>
</dbReference>
<reference evidence="1" key="1">
    <citation type="submission" date="2022-10" db="EMBL/GenBank/DDBJ databases">
        <title>Genome Sequence of Xylaria curta.</title>
        <authorList>
            <person name="Buettner E."/>
        </authorList>
    </citation>
    <scope>NUCLEOTIDE SEQUENCE</scope>
    <source>
        <strain evidence="1">Babe10</strain>
    </source>
</reference>
<dbReference type="Proteomes" id="UP001143856">
    <property type="component" value="Unassembled WGS sequence"/>
</dbReference>
<comment type="caution">
    <text evidence="1">The sequence shown here is derived from an EMBL/GenBank/DDBJ whole genome shotgun (WGS) entry which is preliminary data.</text>
</comment>
<accession>A0ACC1NUB2</accession>
<keyword evidence="2" id="KW-1185">Reference proteome</keyword>
<name>A0ACC1NUB2_9PEZI</name>
<gene>
    <name evidence="1" type="ORF">NUW58_g6439</name>
</gene>
<evidence type="ECO:0000313" key="1">
    <source>
        <dbReference type="EMBL" id="KAJ2982441.1"/>
    </source>
</evidence>